<comment type="caution">
    <text evidence="3">The sequence shown here is derived from an EMBL/GenBank/DDBJ whole genome shotgun (WGS) entry which is preliminary data.</text>
</comment>
<dbReference type="PROSITE" id="PS51819">
    <property type="entry name" value="VOC"/>
    <property type="match status" value="1"/>
</dbReference>
<sequence length="186" mass="20471">MHATNPPFREYDRGIPSDRPAGHGVPAGDKGTAMYNPRDGFPRVVPELVYADVAAALDWLSRVFGFRETLRHTLDDGRVSHADMDTGGGVIMLTGAGGELRSVADDGHVCKKVIVFVDDVDGHFAAVQRAGVATLHRPTDKPWGLRQYMVRDREGHMWEFSQHVRDVPARDWGASERQTGKRGGPT</sequence>
<organism evidence="3 4">
    <name type="scientific">Actinoplanes nipponensis</name>
    <dbReference type="NCBI Taxonomy" id="135950"/>
    <lineage>
        <taxon>Bacteria</taxon>
        <taxon>Bacillati</taxon>
        <taxon>Actinomycetota</taxon>
        <taxon>Actinomycetes</taxon>
        <taxon>Micromonosporales</taxon>
        <taxon>Micromonosporaceae</taxon>
        <taxon>Actinoplanes</taxon>
    </lineage>
</organism>
<reference evidence="3" key="1">
    <citation type="submission" date="2021-01" db="EMBL/GenBank/DDBJ databases">
        <title>Whole genome shotgun sequence of Actinoplanes nipponensis NBRC 14063.</title>
        <authorList>
            <person name="Komaki H."/>
            <person name="Tamura T."/>
        </authorList>
    </citation>
    <scope>NUCLEOTIDE SEQUENCE</scope>
    <source>
        <strain evidence="3">NBRC 14063</strain>
    </source>
</reference>
<name>A0A919JM67_9ACTN</name>
<dbReference type="PANTHER" id="PTHR34109">
    <property type="entry name" value="BNAUNNG04460D PROTEIN-RELATED"/>
    <property type="match status" value="1"/>
</dbReference>
<dbReference type="SUPFAM" id="SSF54593">
    <property type="entry name" value="Glyoxalase/Bleomycin resistance protein/Dihydroxybiphenyl dioxygenase"/>
    <property type="match status" value="1"/>
</dbReference>
<gene>
    <name evidence="3" type="ORF">Ani05nite_52660</name>
</gene>
<dbReference type="InterPro" id="IPR037523">
    <property type="entry name" value="VOC_core"/>
</dbReference>
<proteinExistence type="predicted"/>
<protein>
    <recommendedName>
        <fullName evidence="2">VOC domain-containing protein</fullName>
    </recommendedName>
</protein>
<dbReference type="EMBL" id="BOMQ01000061">
    <property type="protein sequence ID" value="GIE51732.1"/>
    <property type="molecule type" value="Genomic_DNA"/>
</dbReference>
<dbReference type="Gene3D" id="3.30.720.120">
    <property type="match status" value="1"/>
</dbReference>
<evidence type="ECO:0000313" key="4">
    <source>
        <dbReference type="Proteomes" id="UP000647172"/>
    </source>
</evidence>
<feature type="region of interest" description="Disordered" evidence="1">
    <location>
        <begin position="1"/>
        <end position="30"/>
    </location>
</feature>
<dbReference type="Gene3D" id="3.30.720.110">
    <property type="match status" value="1"/>
</dbReference>
<accession>A0A919JM67</accession>
<keyword evidence="4" id="KW-1185">Reference proteome</keyword>
<dbReference type="InterPro" id="IPR029068">
    <property type="entry name" value="Glyas_Bleomycin-R_OHBP_Dase"/>
</dbReference>
<evidence type="ECO:0000259" key="2">
    <source>
        <dbReference type="PROSITE" id="PS51819"/>
    </source>
</evidence>
<evidence type="ECO:0000313" key="3">
    <source>
        <dbReference type="EMBL" id="GIE51732.1"/>
    </source>
</evidence>
<feature type="domain" description="VOC" evidence="2">
    <location>
        <begin position="40"/>
        <end position="163"/>
    </location>
</feature>
<dbReference type="AlphaFoldDB" id="A0A919JM67"/>
<dbReference type="InterPro" id="IPR004360">
    <property type="entry name" value="Glyas_Fos-R_dOase_dom"/>
</dbReference>
<dbReference type="Pfam" id="PF00903">
    <property type="entry name" value="Glyoxalase"/>
    <property type="match status" value="1"/>
</dbReference>
<dbReference type="Proteomes" id="UP000647172">
    <property type="component" value="Unassembled WGS sequence"/>
</dbReference>
<evidence type="ECO:0000256" key="1">
    <source>
        <dbReference type="SAM" id="MobiDB-lite"/>
    </source>
</evidence>